<accession>A0A015LZL3</accession>
<evidence type="ECO:0000259" key="1">
    <source>
        <dbReference type="PROSITE" id="PS50097"/>
    </source>
</evidence>
<evidence type="ECO:0000313" key="3">
    <source>
        <dbReference type="EMBL" id="EXX78136.1"/>
    </source>
</evidence>
<organism evidence="3 4">
    <name type="scientific">Rhizophagus irregularis (strain DAOM 197198w)</name>
    <name type="common">Glomus intraradices</name>
    <dbReference type="NCBI Taxonomy" id="1432141"/>
    <lineage>
        <taxon>Eukaryota</taxon>
        <taxon>Fungi</taxon>
        <taxon>Fungi incertae sedis</taxon>
        <taxon>Mucoromycota</taxon>
        <taxon>Glomeromycotina</taxon>
        <taxon>Glomeromycetes</taxon>
        <taxon>Glomerales</taxon>
        <taxon>Glomeraceae</taxon>
        <taxon>Rhizophagus</taxon>
    </lineage>
</organism>
<gene>
    <name evidence="3" type="ORF">RirG_017730</name>
</gene>
<proteinExistence type="predicted"/>
<dbReference type="HOGENOM" id="CLU_021542_0_2_1"/>
<dbReference type="InterPro" id="IPR052407">
    <property type="entry name" value="BTB_POZ_domain_cont_9"/>
</dbReference>
<dbReference type="Proteomes" id="UP000022910">
    <property type="component" value="Unassembled WGS sequence"/>
</dbReference>
<evidence type="ECO:0000313" key="4">
    <source>
        <dbReference type="Proteomes" id="UP000022910"/>
    </source>
</evidence>
<dbReference type="Pfam" id="PF00651">
    <property type="entry name" value="BTB"/>
    <property type="match status" value="1"/>
</dbReference>
<dbReference type="InterPro" id="IPR006571">
    <property type="entry name" value="TLDc_dom"/>
</dbReference>
<evidence type="ECO:0008006" key="5">
    <source>
        <dbReference type="Google" id="ProtNLM"/>
    </source>
</evidence>
<sequence length="476" mass="56093">MEDNKLLPKLSQNLLEILNDEEYYDITIEVGNDPHVKIFRAHMVILHYRSPYLQRILSTNKKKNDGTLSHIKLSNISPETFQIILSYIYGGKLSLKEYDTQDIIKILVSASELSLQELTTYLQFYLIENKTDWMEQNFNLIYQTSFENNSFLELQKYCTNLISKEPNKLFNSMNFSSISENILLTIIQSDNLQISEIQIWDHVLKWGIAQNPDLPSDFTDYSQDDFNNLKNTLQRFIPFIKFHDLTSKEFLEKVFPYEKIFPEDFYKELLKDFLSLLDPNSKRSDKSKSNITKEIKRTVDSKIITHQHVELILKWIDRLEITDKLISLCEFRLLFRASRDRHSRDKFHQICNNQSHTVTIVKVKDSNEILGGYNPLEWESSESYGDLVATKDSFIFSFDCDKIENHILSRVKDEKKAIYNSQWYGPSFGIGDLEIWAHNGSSYCRRSKQSCYEKPIRKTENDFTIEECEVFKIVRN</sequence>
<dbReference type="Pfam" id="PF07707">
    <property type="entry name" value="BACK"/>
    <property type="match status" value="1"/>
</dbReference>
<dbReference type="AlphaFoldDB" id="A0A015LZL3"/>
<keyword evidence="4" id="KW-1185">Reference proteome</keyword>
<dbReference type="Pfam" id="PF07534">
    <property type="entry name" value="TLD"/>
    <property type="match status" value="1"/>
</dbReference>
<comment type="caution">
    <text evidence="3">The sequence shown here is derived from an EMBL/GenBank/DDBJ whole genome shotgun (WGS) entry which is preliminary data.</text>
</comment>
<dbReference type="PROSITE" id="PS50097">
    <property type="entry name" value="BTB"/>
    <property type="match status" value="1"/>
</dbReference>
<protein>
    <recommendedName>
        <fullName evidence="5">Kelch-like protein 17</fullName>
    </recommendedName>
</protein>
<dbReference type="PROSITE" id="PS51886">
    <property type="entry name" value="TLDC"/>
    <property type="match status" value="1"/>
</dbReference>
<dbReference type="Gene3D" id="1.25.40.420">
    <property type="match status" value="1"/>
</dbReference>
<evidence type="ECO:0000259" key="2">
    <source>
        <dbReference type="PROSITE" id="PS51886"/>
    </source>
</evidence>
<dbReference type="Gene3D" id="3.30.710.10">
    <property type="entry name" value="Potassium Channel Kv1.1, Chain A"/>
    <property type="match status" value="1"/>
</dbReference>
<dbReference type="PANTHER" id="PTHR46306:SF1">
    <property type="entry name" value="BTB_POZ DOMAIN-CONTAINING PROTEIN 9"/>
    <property type="match status" value="1"/>
</dbReference>
<dbReference type="PANTHER" id="PTHR46306">
    <property type="entry name" value="BTB/POZ DOMAIN-CONTAINING PROTEIN 9"/>
    <property type="match status" value="1"/>
</dbReference>
<dbReference type="SMART" id="SM00225">
    <property type="entry name" value="BTB"/>
    <property type="match status" value="1"/>
</dbReference>
<dbReference type="InterPro" id="IPR011333">
    <property type="entry name" value="SKP1/BTB/POZ_sf"/>
</dbReference>
<dbReference type="CDD" id="cd18186">
    <property type="entry name" value="BTB_POZ_ZBTB_KLHL-like"/>
    <property type="match status" value="1"/>
</dbReference>
<dbReference type="SUPFAM" id="SSF54695">
    <property type="entry name" value="POZ domain"/>
    <property type="match status" value="1"/>
</dbReference>
<reference evidence="3 4" key="1">
    <citation type="submission" date="2014-02" db="EMBL/GenBank/DDBJ databases">
        <title>Single nucleus genome sequencing reveals high similarity among nuclei of an endomycorrhizal fungus.</title>
        <authorList>
            <person name="Lin K."/>
            <person name="Geurts R."/>
            <person name="Zhang Z."/>
            <person name="Limpens E."/>
            <person name="Saunders D.G."/>
            <person name="Mu D."/>
            <person name="Pang E."/>
            <person name="Cao H."/>
            <person name="Cha H."/>
            <person name="Lin T."/>
            <person name="Zhou Q."/>
            <person name="Shang Y."/>
            <person name="Li Y."/>
            <person name="Ivanov S."/>
            <person name="Sharma T."/>
            <person name="Velzen R.V."/>
            <person name="Ruijter N.D."/>
            <person name="Aanen D.K."/>
            <person name="Win J."/>
            <person name="Kamoun S."/>
            <person name="Bisseling T."/>
            <person name="Huang S."/>
        </authorList>
    </citation>
    <scope>NUCLEOTIDE SEQUENCE [LARGE SCALE GENOMIC DNA]</scope>
    <source>
        <strain evidence="4">DAOM197198w</strain>
    </source>
</reference>
<feature type="domain" description="BTB" evidence="1">
    <location>
        <begin position="24"/>
        <end position="97"/>
    </location>
</feature>
<dbReference type="GO" id="GO:0005737">
    <property type="term" value="C:cytoplasm"/>
    <property type="evidence" value="ECO:0007669"/>
    <property type="project" value="TreeGrafter"/>
</dbReference>
<dbReference type="InterPro" id="IPR011705">
    <property type="entry name" value="BACK"/>
</dbReference>
<name>A0A015LZL3_RHIIW</name>
<dbReference type="EMBL" id="JEMT01009570">
    <property type="protein sequence ID" value="EXX78136.1"/>
    <property type="molecule type" value="Genomic_DNA"/>
</dbReference>
<feature type="domain" description="TLDc" evidence="2">
    <location>
        <begin position="302"/>
        <end position="474"/>
    </location>
</feature>
<dbReference type="InterPro" id="IPR000210">
    <property type="entry name" value="BTB/POZ_dom"/>
</dbReference>